<dbReference type="Proteomes" id="UP000607645">
    <property type="component" value="Unassembled WGS sequence"/>
</dbReference>
<feature type="binding site" evidence="2">
    <location>
        <begin position="7"/>
        <end position="20"/>
    </location>
    <ligand>
        <name>ATP</name>
        <dbReference type="ChEBI" id="CHEBI:30616"/>
    </ligand>
</feature>
<keyword evidence="1 2" id="KW-0819">tRNA processing</keyword>
<dbReference type="RefSeq" id="WP_155147156.1">
    <property type="nucleotide sequence ID" value="NZ_JACOPQ010000006.1"/>
</dbReference>
<protein>
    <recommendedName>
        <fullName evidence="2">tRNA(Met) cytidine acetate ligase</fullName>
        <ecNumber evidence="2">6.3.4.-</ecNumber>
    </recommendedName>
</protein>
<dbReference type="HAMAP" id="MF_01539">
    <property type="entry name" value="TmcAL"/>
    <property type="match status" value="1"/>
</dbReference>
<keyword evidence="2" id="KW-0820">tRNA-binding</keyword>
<proteinExistence type="inferred from homology"/>
<accession>A0A8J6JLS3</accession>
<dbReference type="EC" id="6.3.4.-" evidence="2"/>
<dbReference type="SUPFAM" id="SSF52374">
    <property type="entry name" value="Nucleotidylyl transferase"/>
    <property type="match status" value="1"/>
</dbReference>
<reference evidence="3" key="1">
    <citation type="submission" date="2020-08" db="EMBL/GenBank/DDBJ databases">
        <title>Genome public.</title>
        <authorList>
            <person name="Liu C."/>
            <person name="Sun Q."/>
        </authorList>
    </citation>
    <scope>NUCLEOTIDE SEQUENCE</scope>
    <source>
        <strain evidence="3">NSJ-52</strain>
    </source>
</reference>
<sequence length="401" mass="42724">MRVAGVVAEYNPFHLGHAFHLAETRRRLGAEGAVVCVMSGNFVQRGEAAVLDKWARAECALLGGADLVLELPTPWAVSSAEGFARGAVEVLSATGVVDALSFGCEDGHIEDLTAAADCLLTPAYREALGREAGRNTSFAAARQRAAASLIGEAAGCLSGPNNNLAVEYLKALRTLNAPLEPMAVSRRGARHDAASPEGGFASATAVRELIYAGDMEGAAAWVPQSTAEVLTRGTAFAHAPASLMNCERAVLAKLRTMSEADFAALPDGGASEGLSHRMAEAARRGCSLAEVYALAKTKRYAHARIRRLVLRAWLELRRDVIPSRVPYVRVLGMNGAGRLLLRRMEKTCRLPVVVKPAHAKKLGEEGRKLFELESRCTDLYALCSPGVRPCGLEWTSGPVVL</sequence>
<keyword evidence="2" id="KW-0547">Nucleotide-binding</keyword>
<gene>
    <name evidence="2" type="primary">tmcAL</name>
    <name evidence="3" type="ORF">H8S62_09050</name>
</gene>
<evidence type="ECO:0000256" key="2">
    <source>
        <dbReference type="HAMAP-Rule" id="MF_01539"/>
    </source>
</evidence>
<evidence type="ECO:0000256" key="1">
    <source>
        <dbReference type="ARBA" id="ARBA00022694"/>
    </source>
</evidence>
<dbReference type="InterPro" id="IPR008513">
    <property type="entry name" value="tRNA(Met)_cyd_acetate_ligase"/>
</dbReference>
<dbReference type="PANTHER" id="PTHR37825:SF1">
    <property type="entry name" value="TRNA(MET) CYTIDINE ACETATE LIGASE"/>
    <property type="match status" value="1"/>
</dbReference>
<organism evidence="3 4">
    <name type="scientific">Lawsonibacter faecis</name>
    <dbReference type="NCBI Taxonomy" id="2763052"/>
    <lineage>
        <taxon>Bacteria</taxon>
        <taxon>Bacillati</taxon>
        <taxon>Bacillota</taxon>
        <taxon>Clostridia</taxon>
        <taxon>Eubacteriales</taxon>
        <taxon>Oscillospiraceae</taxon>
        <taxon>Lawsonibacter</taxon>
    </lineage>
</organism>
<comment type="catalytic activity">
    <reaction evidence="2">
        <text>cytidine(34) in elongator tRNA(Met) + acetate + ATP = N(4)-acetylcytidine(34) in elongator tRNA(Met) + AMP + diphosphate</text>
        <dbReference type="Rhea" id="RHEA:58144"/>
        <dbReference type="Rhea" id="RHEA-COMP:10693"/>
        <dbReference type="Rhea" id="RHEA-COMP:10694"/>
        <dbReference type="ChEBI" id="CHEBI:30089"/>
        <dbReference type="ChEBI" id="CHEBI:30616"/>
        <dbReference type="ChEBI" id="CHEBI:33019"/>
        <dbReference type="ChEBI" id="CHEBI:74900"/>
        <dbReference type="ChEBI" id="CHEBI:82748"/>
        <dbReference type="ChEBI" id="CHEBI:456215"/>
    </reaction>
</comment>
<dbReference type="Pfam" id="PF05636">
    <property type="entry name" value="HIGH_NTase1"/>
    <property type="match status" value="1"/>
</dbReference>
<dbReference type="GO" id="GO:0006400">
    <property type="term" value="P:tRNA modification"/>
    <property type="evidence" value="ECO:0007669"/>
    <property type="project" value="UniProtKB-UniRule"/>
</dbReference>
<feature type="binding site" evidence="2">
    <location>
        <position position="161"/>
    </location>
    <ligand>
        <name>ATP</name>
        <dbReference type="ChEBI" id="CHEBI:30616"/>
    </ligand>
</feature>
<feature type="binding site" evidence="2">
    <location>
        <position position="186"/>
    </location>
    <ligand>
        <name>ATP</name>
        <dbReference type="ChEBI" id="CHEBI:30616"/>
    </ligand>
</feature>
<keyword evidence="2" id="KW-0067">ATP-binding</keyword>
<keyword evidence="2" id="KW-0963">Cytoplasm</keyword>
<dbReference type="GO" id="GO:0005524">
    <property type="term" value="F:ATP binding"/>
    <property type="evidence" value="ECO:0007669"/>
    <property type="project" value="UniProtKB-KW"/>
</dbReference>
<dbReference type="AlphaFoldDB" id="A0A8J6JLS3"/>
<keyword evidence="2" id="KW-0436">Ligase</keyword>
<dbReference type="InterPro" id="IPR014729">
    <property type="entry name" value="Rossmann-like_a/b/a_fold"/>
</dbReference>
<dbReference type="EMBL" id="JACOPQ010000006">
    <property type="protein sequence ID" value="MBC5737155.1"/>
    <property type="molecule type" value="Genomic_DNA"/>
</dbReference>
<keyword evidence="2" id="KW-0694">RNA-binding</keyword>
<name>A0A8J6JLS3_9FIRM</name>
<comment type="subcellular location">
    <subcellularLocation>
        <location evidence="2">Cytoplasm</location>
    </subcellularLocation>
</comment>
<dbReference type="PANTHER" id="PTHR37825">
    <property type="entry name" value="TRNA(MET) CYTIDINE ACETATE LIGASE"/>
    <property type="match status" value="1"/>
</dbReference>
<comment type="function">
    <text evidence="2">Catalyzes the formation of N(4)-acetylcytidine (ac(4)C) at the wobble position of elongator tRNA(Met), using acetate and ATP as substrates. First activates an acetate ion to form acetyladenylate (Ac-AMP) and then transfers the acetyl group to tRNA to form ac(4)C34.</text>
</comment>
<keyword evidence="4" id="KW-1185">Reference proteome</keyword>
<dbReference type="GO" id="GO:0000049">
    <property type="term" value="F:tRNA binding"/>
    <property type="evidence" value="ECO:0007669"/>
    <property type="project" value="UniProtKB-KW"/>
</dbReference>
<dbReference type="GO" id="GO:0005737">
    <property type="term" value="C:cytoplasm"/>
    <property type="evidence" value="ECO:0007669"/>
    <property type="project" value="UniProtKB-SubCell"/>
</dbReference>
<comment type="similarity">
    <text evidence="2">Belongs to the TmcAL family.</text>
</comment>
<feature type="binding site" evidence="2">
    <location>
        <position position="103"/>
    </location>
    <ligand>
        <name>ATP</name>
        <dbReference type="ChEBI" id="CHEBI:30616"/>
    </ligand>
</feature>
<dbReference type="Gene3D" id="3.40.50.620">
    <property type="entry name" value="HUPs"/>
    <property type="match status" value="1"/>
</dbReference>
<comment type="caution">
    <text evidence="2">Lacks conserved residue(s) required for the propagation of feature annotation.</text>
</comment>
<comment type="caution">
    <text evidence="3">The sequence shown here is derived from an EMBL/GenBank/DDBJ whole genome shotgun (WGS) entry which is preliminary data.</text>
</comment>
<evidence type="ECO:0000313" key="3">
    <source>
        <dbReference type="EMBL" id="MBC5737155.1"/>
    </source>
</evidence>
<dbReference type="GO" id="GO:0016879">
    <property type="term" value="F:ligase activity, forming carbon-nitrogen bonds"/>
    <property type="evidence" value="ECO:0007669"/>
    <property type="project" value="UniProtKB-UniRule"/>
</dbReference>
<evidence type="ECO:0000313" key="4">
    <source>
        <dbReference type="Proteomes" id="UP000607645"/>
    </source>
</evidence>